<evidence type="ECO:0000313" key="3">
    <source>
        <dbReference type="Proteomes" id="UP000294325"/>
    </source>
</evidence>
<dbReference type="NCBIfam" id="NF040826">
    <property type="entry name" value="lxa_BCAM0308"/>
    <property type="match status" value="1"/>
</dbReference>
<reference evidence="2 3" key="1">
    <citation type="submission" date="2019-03" db="EMBL/GenBank/DDBJ databases">
        <title>The genome sequence of Nitrosococcus wardiae strain D1FHST reveals the archetypal metabolic capacity of ammonia-oxidizing Gammaproteobacteria.</title>
        <authorList>
            <person name="Wang L."/>
            <person name="Lim C.K."/>
            <person name="Hanson T.E."/>
            <person name="Dang H."/>
            <person name="Klotz M.G."/>
        </authorList>
    </citation>
    <scope>NUCLEOTIDE SEQUENCE [LARGE SCALE GENOMIC DNA]</scope>
    <source>
        <strain evidence="2 3">D1FHS</strain>
    </source>
</reference>
<evidence type="ECO:0000313" key="2">
    <source>
        <dbReference type="EMBL" id="QBQ53129.1"/>
    </source>
</evidence>
<protein>
    <submittedName>
        <fullName evidence="2">ATPase</fullName>
    </submittedName>
</protein>
<name>A0A4P7BVD2_9GAMM</name>
<keyword evidence="3" id="KW-1185">Reference proteome</keyword>
<proteinExistence type="predicted"/>
<dbReference type="AlphaFoldDB" id="A0A4P7BVD2"/>
<dbReference type="InterPro" id="IPR047706">
    <property type="entry name" value="BCAM0308-like"/>
</dbReference>
<dbReference type="Proteomes" id="UP000294325">
    <property type="component" value="Chromosome"/>
</dbReference>
<gene>
    <name evidence="2" type="ORF">E3U44_00395</name>
</gene>
<dbReference type="EMBL" id="CP038033">
    <property type="protein sequence ID" value="QBQ53129.1"/>
    <property type="molecule type" value="Genomic_DNA"/>
</dbReference>
<dbReference type="OrthoDB" id="9785278at2"/>
<evidence type="ECO:0000256" key="1">
    <source>
        <dbReference type="SAM" id="MobiDB-lite"/>
    </source>
</evidence>
<dbReference type="KEGG" id="nwr:E3U44_00395"/>
<dbReference type="RefSeq" id="WP_134356146.1">
    <property type="nucleotide sequence ID" value="NZ_CP038033.1"/>
</dbReference>
<organism evidence="2 3">
    <name type="scientific">Nitrosococcus wardiae</name>
    <dbReference type="NCBI Taxonomy" id="1814290"/>
    <lineage>
        <taxon>Bacteria</taxon>
        <taxon>Pseudomonadati</taxon>
        <taxon>Pseudomonadota</taxon>
        <taxon>Gammaproteobacteria</taxon>
        <taxon>Chromatiales</taxon>
        <taxon>Chromatiaceae</taxon>
        <taxon>Nitrosococcus</taxon>
    </lineage>
</organism>
<sequence length="191" mass="21803">MGKGGSSKDTSNIAHHKGTPSPVRNRRGQKGTPGPGGNRGDRLIEERIHDPYKTKKKLPEPTICPECQALFQQGRWTWAEIPPNANQELCPACQRIRDRVPAGFLTLSGAFFQEHREEIINLIRNKEESEKAQHPLKRIMDIEEQEGETVITFTEVHLPRGIGEALNRAYEGEIDYQYADQTSILRVRWHR</sequence>
<feature type="region of interest" description="Disordered" evidence="1">
    <location>
        <begin position="1"/>
        <end position="57"/>
    </location>
</feature>
<feature type="compositionally biased region" description="Basic residues" evidence="1">
    <location>
        <begin position="14"/>
        <end position="29"/>
    </location>
</feature>
<accession>A0A4P7BVD2</accession>
<feature type="compositionally biased region" description="Basic and acidic residues" evidence="1">
    <location>
        <begin position="39"/>
        <end position="57"/>
    </location>
</feature>